<reference evidence="2 3" key="1">
    <citation type="journal article" date="2023" name="Sci. Data">
        <title>Genome assembly of the Korean intertidal mud-creeper Batillaria attramentaria.</title>
        <authorList>
            <person name="Patra A.K."/>
            <person name="Ho P.T."/>
            <person name="Jun S."/>
            <person name="Lee S.J."/>
            <person name="Kim Y."/>
            <person name="Won Y.J."/>
        </authorList>
    </citation>
    <scope>NUCLEOTIDE SEQUENCE [LARGE SCALE GENOMIC DNA]</scope>
    <source>
        <strain evidence="2">Wonlab-2016</strain>
    </source>
</reference>
<evidence type="ECO:0000313" key="3">
    <source>
        <dbReference type="Proteomes" id="UP001519460"/>
    </source>
</evidence>
<comment type="caution">
    <text evidence="2">The sequence shown here is derived from an EMBL/GenBank/DDBJ whole genome shotgun (WGS) entry which is preliminary data.</text>
</comment>
<accession>A0ABD0M8H6</accession>
<name>A0ABD0M8H6_9CAEN</name>
<gene>
    <name evidence="2" type="ORF">BaRGS_00000775</name>
</gene>
<organism evidence="2 3">
    <name type="scientific">Batillaria attramentaria</name>
    <dbReference type="NCBI Taxonomy" id="370345"/>
    <lineage>
        <taxon>Eukaryota</taxon>
        <taxon>Metazoa</taxon>
        <taxon>Spiralia</taxon>
        <taxon>Lophotrochozoa</taxon>
        <taxon>Mollusca</taxon>
        <taxon>Gastropoda</taxon>
        <taxon>Caenogastropoda</taxon>
        <taxon>Sorbeoconcha</taxon>
        <taxon>Cerithioidea</taxon>
        <taxon>Batillariidae</taxon>
        <taxon>Batillaria</taxon>
    </lineage>
</organism>
<keyword evidence="3" id="KW-1185">Reference proteome</keyword>
<evidence type="ECO:0000256" key="1">
    <source>
        <dbReference type="SAM" id="MobiDB-lite"/>
    </source>
</evidence>
<feature type="compositionally biased region" description="Polar residues" evidence="1">
    <location>
        <begin position="32"/>
        <end position="49"/>
    </location>
</feature>
<dbReference type="Proteomes" id="UP001519460">
    <property type="component" value="Unassembled WGS sequence"/>
</dbReference>
<proteinExistence type="predicted"/>
<dbReference type="EMBL" id="JACVVK020000003">
    <property type="protein sequence ID" value="KAK7507810.1"/>
    <property type="molecule type" value="Genomic_DNA"/>
</dbReference>
<dbReference type="AlphaFoldDB" id="A0ABD0M8H6"/>
<evidence type="ECO:0000313" key="2">
    <source>
        <dbReference type="EMBL" id="KAK7507810.1"/>
    </source>
</evidence>
<feature type="region of interest" description="Disordered" evidence="1">
    <location>
        <begin position="32"/>
        <end position="51"/>
    </location>
</feature>
<protein>
    <submittedName>
        <fullName evidence="2">Uncharacterized protein</fullName>
    </submittedName>
</protein>
<sequence length="81" mass="8811">MQAWLEKKKYRVDRSGQRRVFLASPFSLAIDSTSPSNEMPPQAGLSANSAGGRERGTYTQNFCLPSACFPRASAGASRRAD</sequence>